<dbReference type="InterPro" id="IPR011250">
    <property type="entry name" value="OMP/PagP_B-barrel"/>
</dbReference>
<dbReference type="Proteomes" id="UP000560658">
    <property type="component" value="Unassembled WGS sequence"/>
</dbReference>
<feature type="chain" id="PRO_5032512460" description="Outer membrane protein beta-barrel domain-containing protein" evidence="1">
    <location>
        <begin position="20"/>
        <end position="194"/>
    </location>
</feature>
<keyword evidence="4" id="KW-1185">Reference proteome</keyword>
<dbReference type="InterPro" id="IPR025665">
    <property type="entry name" value="Beta-barrel_OMP_2"/>
</dbReference>
<accession>A0A840DA84</accession>
<reference evidence="3" key="1">
    <citation type="submission" date="2020-08" db="EMBL/GenBank/DDBJ databases">
        <title>Genomic Encyclopedia of Type Strains, Phase IV (KMG-IV): sequencing the most valuable type-strain genomes for metagenomic binning, comparative biology and taxonomic classification.</title>
        <authorList>
            <person name="Goeker M."/>
        </authorList>
    </citation>
    <scope>NUCLEOTIDE SEQUENCE [LARGE SCALE GENOMIC DNA]</scope>
    <source>
        <strain evidence="3">DSM 105720</strain>
    </source>
</reference>
<evidence type="ECO:0000259" key="2">
    <source>
        <dbReference type="Pfam" id="PF13568"/>
    </source>
</evidence>
<gene>
    <name evidence="3" type="ORF">GGR06_003114</name>
</gene>
<evidence type="ECO:0000313" key="4">
    <source>
        <dbReference type="Proteomes" id="UP000560658"/>
    </source>
</evidence>
<comment type="caution">
    <text evidence="3">The sequence shown here is derived from an EMBL/GenBank/DDBJ whole genome shotgun (WGS) entry which is preliminary data.</text>
</comment>
<dbReference type="RefSeq" id="WP_183209148.1">
    <property type="nucleotide sequence ID" value="NZ_JACIER010000014.1"/>
</dbReference>
<proteinExistence type="predicted"/>
<feature type="signal peptide" evidence="1">
    <location>
        <begin position="1"/>
        <end position="19"/>
    </location>
</feature>
<dbReference type="AlphaFoldDB" id="A0A840DA84"/>
<dbReference type="Pfam" id="PF13568">
    <property type="entry name" value="OMP_b-brl_2"/>
    <property type="match status" value="1"/>
</dbReference>
<keyword evidence="1" id="KW-0732">Signal</keyword>
<protein>
    <recommendedName>
        <fullName evidence="2">Outer membrane protein beta-barrel domain-containing protein</fullName>
    </recommendedName>
</protein>
<feature type="domain" description="Outer membrane protein beta-barrel" evidence="2">
    <location>
        <begin position="21"/>
        <end position="175"/>
    </location>
</feature>
<sequence length="194" mass="20917">MKRKLVFIFFTLLTVMASAQVTWNAKVGLNLSNFTGKDTGDAKFKLGYRMGVGLDYAFNETWSLQPSLLLSAKGAKFDFGDSDQTLTAAYLELPVYVAGHWALSDKFSLVANAGPYVAYGLFGKNKMSEGGITVSSNTFGDGGLNRLDAGVGLGVGLDFGKFIIGLEYQQGLINVMDDVKAKNMNISLGATYKF</sequence>
<evidence type="ECO:0000256" key="1">
    <source>
        <dbReference type="SAM" id="SignalP"/>
    </source>
</evidence>
<organism evidence="3 4">
    <name type="scientific">Bacteroides reticulotermitis</name>
    <dbReference type="NCBI Taxonomy" id="1133319"/>
    <lineage>
        <taxon>Bacteria</taxon>
        <taxon>Pseudomonadati</taxon>
        <taxon>Bacteroidota</taxon>
        <taxon>Bacteroidia</taxon>
        <taxon>Bacteroidales</taxon>
        <taxon>Bacteroidaceae</taxon>
        <taxon>Bacteroides</taxon>
    </lineage>
</organism>
<name>A0A840DA84_9BACE</name>
<dbReference type="EMBL" id="JACIER010000014">
    <property type="protein sequence ID" value="MBB4045302.1"/>
    <property type="molecule type" value="Genomic_DNA"/>
</dbReference>
<evidence type="ECO:0000313" key="3">
    <source>
        <dbReference type="EMBL" id="MBB4045302.1"/>
    </source>
</evidence>
<dbReference type="SUPFAM" id="SSF56925">
    <property type="entry name" value="OMPA-like"/>
    <property type="match status" value="1"/>
</dbReference>